<dbReference type="Proteomes" id="UP001232063">
    <property type="component" value="Unassembled WGS sequence"/>
</dbReference>
<sequence>MRNEKKYLPSADVPEVNQFLDKVIAGEIILFKKKKERMRDDMKNLNNNEAK</sequence>
<evidence type="ECO:0000313" key="1">
    <source>
        <dbReference type="EMBL" id="MDJ1500676.1"/>
    </source>
</evidence>
<name>A0AAE3QZ23_9BACT</name>
<keyword evidence="2" id="KW-1185">Reference proteome</keyword>
<reference evidence="1" key="1">
    <citation type="submission" date="2023-05" db="EMBL/GenBank/DDBJ databases">
        <authorList>
            <person name="Zhang X."/>
        </authorList>
    </citation>
    <scope>NUCLEOTIDE SEQUENCE</scope>
    <source>
        <strain evidence="1">BD1B2-1</strain>
    </source>
</reference>
<organism evidence="1 2">
    <name type="scientific">Xanthocytophaga agilis</name>
    <dbReference type="NCBI Taxonomy" id="3048010"/>
    <lineage>
        <taxon>Bacteria</taxon>
        <taxon>Pseudomonadati</taxon>
        <taxon>Bacteroidota</taxon>
        <taxon>Cytophagia</taxon>
        <taxon>Cytophagales</taxon>
        <taxon>Rhodocytophagaceae</taxon>
        <taxon>Xanthocytophaga</taxon>
    </lineage>
</organism>
<dbReference type="AlphaFoldDB" id="A0AAE3QZ23"/>
<accession>A0AAE3QZ23</accession>
<comment type="caution">
    <text evidence="1">The sequence shown here is derived from an EMBL/GenBank/DDBJ whole genome shotgun (WGS) entry which is preliminary data.</text>
</comment>
<dbReference type="EMBL" id="JASJOU010000002">
    <property type="protein sequence ID" value="MDJ1500676.1"/>
    <property type="molecule type" value="Genomic_DNA"/>
</dbReference>
<dbReference type="RefSeq" id="WP_314510200.1">
    <property type="nucleotide sequence ID" value="NZ_JASJOU010000002.1"/>
</dbReference>
<evidence type="ECO:0000313" key="2">
    <source>
        <dbReference type="Proteomes" id="UP001232063"/>
    </source>
</evidence>
<gene>
    <name evidence="1" type="ORF">QNI22_08465</name>
</gene>
<proteinExistence type="predicted"/>
<protein>
    <submittedName>
        <fullName evidence="1">Uncharacterized protein</fullName>
    </submittedName>
</protein>